<sequence length="230" mass="24552">MSNTTLITGANRGIGLQFVQQLLAQGDTVIACCRNPEQAAELVQLGEQFPHHLELVGLDVSQPEQLHGLKAYLGDRIIDTLINNAGLYGPKGLHFGEVDSSGFNEVMQVNVLAPLLLVQTLSDNLARNSKIAILSSMMGSISDNQSGGAYLYRASKSAVNAIGKSLANDLAPRGVAVILLHPGWVQTEMGGPNALIDTQTSVEGMLKVIAALNLDNSGEFRNYDGRELGW</sequence>
<name>A0A6H1UEL9_9GAMM</name>
<reference evidence="2 3" key="1">
    <citation type="submission" date="2020-04" db="EMBL/GenBank/DDBJ databases">
        <title>Ferrimonas sp. S7 isolated from sea water.</title>
        <authorList>
            <person name="Bae S.S."/>
            <person name="Baek K."/>
        </authorList>
    </citation>
    <scope>NUCLEOTIDE SEQUENCE [LARGE SCALE GENOMIC DNA]</scope>
    <source>
        <strain evidence="2 3">S7</strain>
    </source>
</reference>
<organism evidence="2 3">
    <name type="scientific">Ferrimonas lipolytica</name>
    <dbReference type="NCBI Taxonomy" id="2724191"/>
    <lineage>
        <taxon>Bacteria</taxon>
        <taxon>Pseudomonadati</taxon>
        <taxon>Pseudomonadota</taxon>
        <taxon>Gammaproteobacteria</taxon>
        <taxon>Alteromonadales</taxon>
        <taxon>Ferrimonadaceae</taxon>
        <taxon>Ferrimonas</taxon>
    </lineage>
</organism>
<dbReference type="PRINTS" id="PR00081">
    <property type="entry name" value="GDHRDH"/>
</dbReference>
<dbReference type="Proteomes" id="UP000501602">
    <property type="component" value="Chromosome"/>
</dbReference>
<evidence type="ECO:0000256" key="1">
    <source>
        <dbReference type="RuleBase" id="RU000363"/>
    </source>
</evidence>
<dbReference type="InterPro" id="IPR002347">
    <property type="entry name" value="SDR_fam"/>
</dbReference>
<dbReference type="CDD" id="cd05325">
    <property type="entry name" value="carb_red_sniffer_like_SDR_c"/>
    <property type="match status" value="1"/>
</dbReference>
<evidence type="ECO:0000313" key="3">
    <source>
        <dbReference type="Proteomes" id="UP000501602"/>
    </source>
</evidence>
<dbReference type="InterPro" id="IPR052184">
    <property type="entry name" value="SDR_enzymes"/>
</dbReference>
<keyword evidence="3" id="KW-1185">Reference proteome</keyword>
<dbReference type="KEGG" id="fes:HER31_09185"/>
<protein>
    <submittedName>
        <fullName evidence="2">SDR family oxidoreductase</fullName>
    </submittedName>
</protein>
<dbReference type="Gene3D" id="3.40.50.720">
    <property type="entry name" value="NAD(P)-binding Rossmann-like Domain"/>
    <property type="match status" value="1"/>
</dbReference>
<dbReference type="AlphaFoldDB" id="A0A6H1UEL9"/>
<gene>
    <name evidence="2" type="ORF">HER31_09185</name>
</gene>
<dbReference type="PANTHER" id="PTHR45458:SF1">
    <property type="entry name" value="SHORT CHAIN DEHYDROGENASE"/>
    <property type="match status" value="1"/>
</dbReference>
<dbReference type="InterPro" id="IPR036291">
    <property type="entry name" value="NAD(P)-bd_dom_sf"/>
</dbReference>
<dbReference type="Pfam" id="PF00106">
    <property type="entry name" value="adh_short"/>
    <property type="match status" value="1"/>
</dbReference>
<dbReference type="SUPFAM" id="SSF51735">
    <property type="entry name" value="NAD(P)-binding Rossmann-fold domains"/>
    <property type="match status" value="1"/>
</dbReference>
<dbReference type="PANTHER" id="PTHR45458">
    <property type="entry name" value="SHORT-CHAIN DEHYDROGENASE/REDUCTASE SDR"/>
    <property type="match status" value="1"/>
</dbReference>
<dbReference type="EMBL" id="CP051180">
    <property type="protein sequence ID" value="QIZ77040.1"/>
    <property type="molecule type" value="Genomic_DNA"/>
</dbReference>
<dbReference type="RefSeq" id="WP_168660301.1">
    <property type="nucleotide sequence ID" value="NZ_CP051180.1"/>
</dbReference>
<accession>A0A6H1UEL9</accession>
<proteinExistence type="inferred from homology"/>
<dbReference type="PRINTS" id="PR00080">
    <property type="entry name" value="SDRFAMILY"/>
</dbReference>
<evidence type="ECO:0000313" key="2">
    <source>
        <dbReference type="EMBL" id="QIZ77040.1"/>
    </source>
</evidence>
<dbReference type="GO" id="GO:0016616">
    <property type="term" value="F:oxidoreductase activity, acting on the CH-OH group of donors, NAD or NADP as acceptor"/>
    <property type="evidence" value="ECO:0007669"/>
    <property type="project" value="TreeGrafter"/>
</dbReference>
<comment type="similarity">
    <text evidence="1">Belongs to the short-chain dehydrogenases/reductases (SDR) family.</text>
</comment>